<comment type="caution">
    <text evidence="3">The sequence shown here is derived from an EMBL/GenBank/DDBJ whole genome shotgun (WGS) entry which is preliminary data.</text>
</comment>
<dbReference type="Proteomes" id="UP000625316">
    <property type="component" value="Unassembled WGS sequence"/>
</dbReference>
<dbReference type="GO" id="GO:0004497">
    <property type="term" value="F:monooxygenase activity"/>
    <property type="evidence" value="ECO:0007669"/>
    <property type="project" value="UniProtKB-KW"/>
</dbReference>
<keyword evidence="1" id="KW-0560">Oxidoreductase</keyword>
<dbReference type="GO" id="GO:0071949">
    <property type="term" value="F:FAD binding"/>
    <property type="evidence" value="ECO:0007669"/>
    <property type="project" value="InterPro"/>
</dbReference>
<dbReference type="AlphaFoldDB" id="A0A928VKN6"/>
<accession>A0A928VKN6</accession>
<reference evidence="3" key="1">
    <citation type="submission" date="2020-10" db="EMBL/GenBank/DDBJ databases">
        <authorList>
            <person name="Castelo-Branco R."/>
            <person name="Eusebio N."/>
            <person name="Adriana R."/>
            <person name="Vieira A."/>
            <person name="Brugerolle De Fraissinette N."/>
            <person name="Rezende De Castro R."/>
            <person name="Schneider M.P."/>
            <person name="Vasconcelos V."/>
            <person name="Leao P.N."/>
        </authorList>
    </citation>
    <scope>NUCLEOTIDE SEQUENCE</scope>
    <source>
        <strain evidence="3">LEGE 11480</strain>
    </source>
</reference>
<keyword evidence="4" id="KW-1185">Reference proteome</keyword>
<evidence type="ECO:0000313" key="4">
    <source>
        <dbReference type="Proteomes" id="UP000625316"/>
    </source>
</evidence>
<sequence length="397" mass="44727">MHQVIIVGAGPTGACLALMLAQRGITVKLIEAARNFERSFRGEALMPSGLAALETMGLADIVTQIPHHPLTQWEFWIEGRSVFQVDEPMRPDEPPCTCVAQSNLLTAIIDRAKQLPNFELIQGRPVQNLLRHNHRVSGVRLNNGTEHVADLVIGSDGRNSIVRKKADLPLQAQTQNFNILWFKLPAGNLFDNRHPFCTIVQDRNAFGVFHSTDNALQVGWSVHAEDPDWKDTNWPETLRQASPPWLSQHFHQYADSISKPIPLNVIVGRCEQWHRPGVLILGDAAHPMSPVRAQGINMALRDVLVATNRLVPALRTKDTTTIDTALMEIQTERQAEIIRVQTLQAAEVHDAEKLRQFSMLRQIVSRSPAAIRHLIKTKWLFRQKKLRQGLTRLSLEN</sequence>
<dbReference type="InterPro" id="IPR002938">
    <property type="entry name" value="FAD-bd"/>
</dbReference>
<dbReference type="InterPro" id="IPR036188">
    <property type="entry name" value="FAD/NAD-bd_sf"/>
</dbReference>
<feature type="domain" description="FAD-binding" evidence="2">
    <location>
        <begin position="3"/>
        <end position="325"/>
    </location>
</feature>
<evidence type="ECO:0000313" key="3">
    <source>
        <dbReference type="EMBL" id="MBE9030321.1"/>
    </source>
</evidence>
<dbReference type="Gene3D" id="3.50.50.60">
    <property type="entry name" value="FAD/NAD(P)-binding domain"/>
    <property type="match status" value="2"/>
</dbReference>
<organism evidence="3 4">
    <name type="scientific">Romeriopsis navalis LEGE 11480</name>
    <dbReference type="NCBI Taxonomy" id="2777977"/>
    <lineage>
        <taxon>Bacteria</taxon>
        <taxon>Bacillati</taxon>
        <taxon>Cyanobacteriota</taxon>
        <taxon>Cyanophyceae</taxon>
        <taxon>Leptolyngbyales</taxon>
        <taxon>Leptolyngbyaceae</taxon>
        <taxon>Romeriopsis</taxon>
        <taxon>Romeriopsis navalis</taxon>
    </lineage>
</organism>
<dbReference type="EMBL" id="JADEXQ010000033">
    <property type="protein sequence ID" value="MBE9030321.1"/>
    <property type="molecule type" value="Genomic_DNA"/>
</dbReference>
<dbReference type="PRINTS" id="PR00420">
    <property type="entry name" value="RNGMNOXGNASE"/>
</dbReference>
<protein>
    <submittedName>
        <fullName evidence="3">FAD-dependent monooxygenase</fullName>
    </submittedName>
</protein>
<dbReference type="PANTHER" id="PTHR43476">
    <property type="entry name" value="3-(3-HYDROXY-PHENYL)PROPIONATE/3-HYDROXYCINNAMIC ACID HYDROXYLASE"/>
    <property type="match status" value="1"/>
</dbReference>
<keyword evidence="3" id="KW-0503">Monooxygenase</keyword>
<proteinExistence type="predicted"/>
<name>A0A928VKN6_9CYAN</name>
<evidence type="ECO:0000256" key="1">
    <source>
        <dbReference type="ARBA" id="ARBA00023002"/>
    </source>
</evidence>
<gene>
    <name evidence="3" type="ORF">IQ266_11320</name>
</gene>
<dbReference type="Pfam" id="PF01494">
    <property type="entry name" value="FAD_binding_3"/>
    <property type="match status" value="1"/>
</dbReference>
<dbReference type="PANTHER" id="PTHR43476:SF5">
    <property type="entry name" value="FAD-DEPENDENT MONOOXYGENASE"/>
    <property type="match status" value="1"/>
</dbReference>
<dbReference type="SUPFAM" id="SSF51905">
    <property type="entry name" value="FAD/NAD(P)-binding domain"/>
    <property type="match status" value="1"/>
</dbReference>
<dbReference type="RefSeq" id="WP_264325146.1">
    <property type="nucleotide sequence ID" value="NZ_JADEXQ010000033.1"/>
</dbReference>
<dbReference type="InterPro" id="IPR050631">
    <property type="entry name" value="PheA/TfdB_FAD_monoxygenase"/>
</dbReference>
<evidence type="ECO:0000259" key="2">
    <source>
        <dbReference type="Pfam" id="PF01494"/>
    </source>
</evidence>